<evidence type="ECO:0000259" key="1">
    <source>
        <dbReference type="Pfam" id="PF01551"/>
    </source>
</evidence>
<dbReference type="GO" id="GO:0004222">
    <property type="term" value="F:metalloendopeptidase activity"/>
    <property type="evidence" value="ECO:0007669"/>
    <property type="project" value="TreeGrafter"/>
</dbReference>
<dbReference type="PANTHER" id="PTHR21666:SF270">
    <property type="entry name" value="MUREIN HYDROLASE ACTIVATOR ENVC"/>
    <property type="match status" value="1"/>
</dbReference>
<dbReference type="InterPro" id="IPR011055">
    <property type="entry name" value="Dup_hybrid_motif"/>
</dbReference>
<sequence length="85" mass="9243">FTVIAIGSSGGFGKRIMIYHGTDENGTTYLTIYAHLSEFKVGVGEKVKQGDLIGLMGNTGFSKGSHLHYEIRVNGIPVNPRMFLP</sequence>
<name>X1JRE3_9ZZZZ</name>
<evidence type="ECO:0000313" key="2">
    <source>
        <dbReference type="EMBL" id="GAH83970.1"/>
    </source>
</evidence>
<feature type="domain" description="M23ase beta-sheet core" evidence="1">
    <location>
        <begin position="2"/>
        <end position="80"/>
    </location>
</feature>
<feature type="non-terminal residue" evidence="2">
    <location>
        <position position="1"/>
    </location>
</feature>
<dbReference type="Gene3D" id="2.70.70.10">
    <property type="entry name" value="Glucose Permease (Domain IIA)"/>
    <property type="match status" value="1"/>
</dbReference>
<dbReference type="InterPro" id="IPR050570">
    <property type="entry name" value="Cell_wall_metabolism_enzyme"/>
</dbReference>
<dbReference type="PANTHER" id="PTHR21666">
    <property type="entry name" value="PEPTIDASE-RELATED"/>
    <property type="match status" value="1"/>
</dbReference>
<gene>
    <name evidence="2" type="ORF">S03H2_59660</name>
</gene>
<dbReference type="EMBL" id="BARU01038372">
    <property type="protein sequence ID" value="GAH83970.1"/>
    <property type="molecule type" value="Genomic_DNA"/>
</dbReference>
<organism evidence="2">
    <name type="scientific">marine sediment metagenome</name>
    <dbReference type="NCBI Taxonomy" id="412755"/>
    <lineage>
        <taxon>unclassified sequences</taxon>
        <taxon>metagenomes</taxon>
        <taxon>ecological metagenomes</taxon>
    </lineage>
</organism>
<proteinExistence type="predicted"/>
<protein>
    <recommendedName>
        <fullName evidence="1">M23ase beta-sheet core domain-containing protein</fullName>
    </recommendedName>
</protein>
<dbReference type="Pfam" id="PF01551">
    <property type="entry name" value="Peptidase_M23"/>
    <property type="match status" value="1"/>
</dbReference>
<dbReference type="InterPro" id="IPR016047">
    <property type="entry name" value="M23ase_b-sheet_dom"/>
</dbReference>
<accession>X1JRE3</accession>
<dbReference type="SUPFAM" id="SSF51261">
    <property type="entry name" value="Duplicated hybrid motif"/>
    <property type="match status" value="1"/>
</dbReference>
<comment type="caution">
    <text evidence="2">The sequence shown here is derived from an EMBL/GenBank/DDBJ whole genome shotgun (WGS) entry which is preliminary data.</text>
</comment>
<dbReference type="CDD" id="cd12797">
    <property type="entry name" value="M23_peptidase"/>
    <property type="match status" value="1"/>
</dbReference>
<dbReference type="AlphaFoldDB" id="X1JRE3"/>
<reference evidence="2" key="1">
    <citation type="journal article" date="2014" name="Front. Microbiol.">
        <title>High frequency of phylogenetically diverse reductive dehalogenase-homologous genes in deep subseafloor sedimentary metagenomes.</title>
        <authorList>
            <person name="Kawai M."/>
            <person name="Futagami T."/>
            <person name="Toyoda A."/>
            <person name="Takaki Y."/>
            <person name="Nishi S."/>
            <person name="Hori S."/>
            <person name="Arai W."/>
            <person name="Tsubouchi T."/>
            <person name="Morono Y."/>
            <person name="Uchiyama I."/>
            <person name="Ito T."/>
            <person name="Fujiyama A."/>
            <person name="Inagaki F."/>
            <person name="Takami H."/>
        </authorList>
    </citation>
    <scope>NUCLEOTIDE SEQUENCE</scope>
    <source>
        <strain evidence="2">Expedition CK06-06</strain>
    </source>
</reference>